<gene>
    <name evidence="1" type="ORF">CMUST_07575</name>
</gene>
<evidence type="ECO:0000313" key="2">
    <source>
        <dbReference type="Proteomes" id="UP000035199"/>
    </source>
</evidence>
<reference evidence="2" key="2">
    <citation type="submission" date="2015-05" db="EMBL/GenBank/DDBJ databases">
        <title>Complete genome sequence of Corynebacterium mustelae DSM 45274, isolated from various tissues of a male ferret with lethal sepsis.</title>
        <authorList>
            <person name="Ruckert C."/>
            <person name="Albersmeier A."/>
            <person name="Winkler A."/>
            <person name="Tauch A."/>
        </authorList>
    </citation>
    <scope>NUCLEOTIDE SEQUENCE [LARGE SCALE GENOMIC DNA]</scope>
    <source>
        <strain evidence="2">DSM 45274</strain>
    </source>
</reference>
<dbReference type="Gene3D" id="3.40.1580.10">
    <property type="entry name" value="SMI1/KNR4-like"/>
    <property type="match status" value="1"/>
</dbReference>
<dbReference type="PATRIC" id="fig|571915.4.peg.1619"/>
<name>A0A0G3GXF4_9CORY</name>
<evidence type="ECO:0000313" key="1">
    <source>
        <dbReference type="EMBL" id="AKK05844.1"/>
    </source>
</evidence>
<accession>A0A0G3GXF4</accession>
<dbReference type="InterPro" id="IPR037883">
    <property type="entry name" value="Knr4/Smi1-like_sf"/>
</dbReference>
<dbReference type="EMBL" id="CP011542">
    <property type="protein sequence ID" value="AKK05844.1"/>
    <property type="molecule type" value="Genomic_DNA"/>
</dbReference>
<dbReference type="AlphaFoldDB" id="A0A0G3GXF4"/>
<reference evidence="1 2" key="1">
    <citation type="journal article" date="2015" name="Genome Announc.">
        <title>Complete Genome Sequence of the Type Strain Corynebacterium mustelae DSM 45274, Isolated from Various Tissues of a Male Ferret with Lethal Sepsis.</title>
        <authorList>
            <person name="Ruckert C."/>
            <person name="Eimer J."/>
            <person name="Winkler A."/>
            <person name="Tauch A."/>
        </authorList>
    </citation>
    <scope>NUCLEOTIDE SEQUENCE [LARGE SCALE GENOMIC DNA]</scope>
    <source>
        <strain evidence="1 2">DSM 45274</strain>
    </source>
</reference>
<sequence length="171" mass="19826">MAVGLKSKNMSDGNLEHYSQVKQLIAKLPAETTFHPSKVQLEWVTEAEAKSKVRLPESFRRFVLEYDTIKLQGYWTFTVAPPEFSDDYPEDIFTFYRNSSEGNPTEYDKLLFLVTGEGDECYFFPVIEGKALDKVYVADAFSPEFCTPYADSFYEFLVTEIPRSYPECFRH</sequence>
<keyword evidence="2" id="KW-1185">Reference proteome</keyword>
<dbReference type="Pfam" id="PF14568">
    <property type="entry name" value="SUKH_6"/>
    <property type="match status" value="1"/>
</dbReference>
<dbReference type="Proteomes" id="UP000035199">
    <property type="component" value="Chromosome"/>
</dbReference>
<organism evidence="1 2">
    <name type="scientific">Corynebacterium mustelae</name>
    <dbReference type="NCBI Taxonomy" id="571915"/>
    <lineage>
        <taxon>Bacteria</taxon>
        <taxon>Bacillati</taxon>
        <taxon>Actinomycetota</taxon>
        <taxon>Actinomycetes</taxon>
        <taxon>Mycobacteriales</taxon>
        <taxon>Corynebacteriaceae</taxon>
        <taxon>Corynebacterium</taxon>
    </lineage>
</organism>
<dbReference type="KEGG" id="cmv:CMUST_07575"/>
<proteinExistence type="predicted"/>
<protein>
    <submittedName>
        <fullName evidence="1">SMI1-KNR4 cell-wall</fullName>
    </submittedName>
</protein>
<dbReference type="SUPFAM" id="SSF160631">
    <property type="entry name" value="SMI1/KNR4-like"/>
    <property type="match status" value="1"/>
</dbReference>